<sequence length="197" mass="19719">MAVSESPWTEPDATAGMPAPAGARQPWPGAMGPPVVGPPPRLSEWRAAGPTGPIGPAAPAAPAAPTGPLGPAGPARPPTPAAQYGAWQGALRPPVFVVSQPRPTYREPLPVRSPMVTAGAAVGAAWMLLFGLLAGSARGYIWLTLIAGVLAWGASAVLARFGDRGVAVGVAVSSGVAVAIAGIVVGYRMAGGDWVLW</sequence>
<dbReference type="EMBL" id="BMPI01000006">
    <property type="protein sequence ID" value="GGM15885.1"/>
    <property type="molecule type" value="Genomic_DNA"/>
</dbReference>
<feature type="transmembrane region" description="Helical" evidence="2">
    <location>
        <begin position="140"/>
        <end position="159"/>
    </location>
</feature>
<reference evidence="3" key="2">
    <citation type="submission" date="2020-09" db="EMBL/GenBank/DDBJ databases">
        <authorList>
            <person name="Sun Q."/>
            <person name="Ohkuma M."/>
        </authorList>
    </citation>
    <scope>NUCLEOTIDE SEQUENCE</scope>
    <source>
        <strain evidence="3">JCM 19831</strain>
    </source>
</reference>
<keyword evidence="2" id="KW-0812">Transmembrane</keyword>
<dbReference type="AlphaFoldDB" id="A0A917WMV2"/>
<dbReference type="Proteomes" id="UP000642070">
    <property type="component" value="Unassembled WGS sequence"/>
</dbReference>
<feature type="compositionally biased region" description="Low complexity" evidence="1">
    <location>
        <begin position="47"/>
        <end position="73"/>
    </location>
</feature>
<feature type="region of interest" description="Disordered" evidence="1">
    <location>
        <begin position="1"/>
        <end position="84"/>
    </location>
</feature>
<evidence type="ECO:0000313" key="4">
    <source>
        <dbReference type="Proteomes" id="UP000642070"/>
    </source>
</evidence>
<keyword evidence="2" id="KW-1133">Transmembrane helix</keyword>
<keyword evidence="2" id="KW-0472">Membrane</keyword>
<protein>
    <submittedName>
        <fullName evidence="3">Uncharacterized protein</fullName>
    </submittedName>
</protein>
<reference evidence="3" key="1">
    <citation type="journal article" date="2014" name="Int. J. Syst. Evol. Microbiol.">
        <title>Complete genome sequence of Corynebacterium casei LMG S-19264T (=DSM 44701T), isolated from a smear-ripened cheese.</title>
        <authorList>
            <consortium name="US DOE Joint Genome Institute (JGI-PGF)"/>
            <person name="Walter F."/>
            <person name="Albersmeier A."/>
            <person name="Kalinowski J."/>
            <person name="Ruckert C."/>
        </authorList>
    </citation>
    <scope>NUCLEOTIDE SEQUENCE</scope>
    <source>
        <strain evidence="3">JCM 19831</strain>
    </source>
</reference>
<evidence type="ECO:0000256" key="2">
    <source>
        <dbReference type="SAM" id="Phobius"/>
    </source>
</evidence>
<feature type="transmembrane region" description="Helical" evidence="2">
    <location>
        <begin position="166"/>
        <end position="187"/>
    </location>
</feature>
<keyword evidence="4" id="KW-1185">Reference proteome</keyword>
<accession>A0A917WMV2</accession>
<organism evidence="3 4">
    <name type="scientific">Dactylosporangium sucinum</name>
    <dbReference type="NCBI Taxonomy" id="1424081"/>
    <lineage>
        <taxon>Bacteria</taxon>
        <taxon>Bacillati</taxon>
        <taxon>Actinomycetota</taxon>
        <taxon>Actinomycetes</taxon>
        <taxon>Micromonosporales</taxon>
        <taxon>Micromonosporaceae</taxon>
        <taxon>Dactylosporangium</taxon>
    </lineage>
</organism>
<name>A0A917WMV2_9ACTN</name>
<comment type="caution">
    <text evidence="3">The sequence shown here is derived from an EMBL/GenBank/DDBJ whole genome shotgun (WGS) entry which is preliminary data.</text>
</comment>
<proteinExistence type="predicted"/>
<feature type="transmembrane region" description="Helical" evidence="2">
    <location>
        <begin position="115"/>
        <end position="134"/>
    </location>
</feature>
<evidence type="ECO:0000256" key="1">
    <source>
        <dbReference type="SAM" id="MobiDB-lite"/>
    </source>
</evidence>
<gene>
    <name evidence="3" type="ORF">GCM10007977_016370</name>
</gene>
<evidence type="ECO:0000313" key="3">
    <source>
        <dbReference type="EMBL" id="GGM15885.1"/>
    </source>
</evidence>